<dbReference type="OrthoDB" id="76583at2759"/>
<protein>
    <submittedName>
        <fullName evidence="1">Uncharacterized protein</fullName>
    </submittedName>
</protein>
<dbReference type="AlphaFoldDB" id="A0A1V9ZWU3"/>
<comment type="caution">
    <text evidence="1">The sequence shown here is derived from an EMBL/GenBank/DDBJ whole genome shotgun (WGS) entry which is preliminary data.</text>
</comment>
<organism evidence="1 2">
    <name type="scientific">Thraustotheca clavata</name>
    <dbReference type="NCBI Taxonomy" id="74557"/>
    <lineage>
        <taxon>Eukaryota</taxon>
        <taxon>Sar</taxon>
        <taxon>Stramenopiles</taxon>
        <taxon>Oomycota</taxon>
        <taxon>Saprolegniomycetes</taxon>
        <taxon>Saprolegniales</taxon>
        <taxon>Achlyaceae</taxon>
        <taxon>Thraustotheca</taxon>
    </lineage>
</organism>
<sequence length="67" mass="7218">MAQSFTQRLVELFMTAPQVSVRGARVPSDMCHSTRASKSANWANAHQFPAVSPNLSSGESSFGFVSD</sequence>
<proteinExistence type="predicted"/>
<evidence type="ECO:0000313" key="1">
    <source>
        <dbReference type="EMBL" id="OQS02476.1"/>
    </source>
</evidence>
<accession>A0A1V9ZWU3</accession>
<dbReference type="Proteomes" id="UP000243217">
    <property type="component" value="Unassembled WGS sequence"/>
</dbReference>
<name>A0A1V9ZWU3_9STRA</name>
<dbReference type="EMBL" id="JNBS01001123">
    <property type="protein sequence ID" value="OQS02476.1"/>
    <property type="molecule type" value="Genomic_DNA"/>
</dbReference>
<evidence type="ECO:0000313" key="2">
    <source>
        <dbReference type="Proteomes" id="UP000243217"/>
    </source>
</evidence>
<gene>
    <name evidence="1" type="ORF">THRCLA_21410</name>
</gene>
<reference evidence="1 2" key="1">
    <citation type="journal article" date="2014" name="Genome Biol. Evol.">
        <title>The secreted proteins of Achlya hypogyna and Thraustotheca clavata identify the ancestral oomycete secretome and reveal gene acquisitions by horizontal gene transfer.</title>
        <authorList>
            <person name="Misner I."/>
            <person name="Blouin N."/>
            <person name="Leonard G."/>
            <person name="Richards T.A."/>
            <person name="Lane C.E."/>
        </authorList>
    </citation>
    <scope>NUCLEOTIDE SEQUENCE [LARGE SCALE GENOMIC DNA]</scope>
    <source>
        <strain evidence="1 2">ATCC 34112</strain>
    </source>
</reference>
<keyword evidence="2" id="KW-1185">Reference proteome</keyword>